<comment type="caution">
    <text evidence="1">The sequence shown here is derived from an EMBL/GenBank/DDBJ whole genome shotgun (WGS) entry which is preliminary data.</text>
</comment>
<sequence length="67" mass="7473">LCMAAVNGQYVGLSYLVVGWSGHNITERMKATVGRSSSNRESVEREIKAQLRDIMTTEDLENITSKQ</sequence>
<dbReference type="EMBL" id="JAMKFB020000014">
    <property type="protein sequence ID" value="KAL0175931.1"/>
    <property type="molecule type" value="Genomic_DNA"/>
</dbReference>
<gene>
    <name evidence="1" type="ORF">M9458_028261</name>
</gene>
<keyword evidence="2" id="KW-1185">Reference proteome</keyword>
<proteinExistence type="predicted"/>
<evidence type="ECO:0000313" key="2">
    <source>
        <dbReference type="Proteomes" id="UP001529510"/>
    </source>
</evidence>
<dbReference type="AlphaFoldDB" id="A0ABD0PQD0"/>
<feature type="non-terminal residue" evidence="1">
    <location>
        <position position="67"/>
    </location>
</feature>
<protein>
    <submittedName>
        <fullName evidence="1">Uncharacterized protein</fullName>
    </submittedName>
</protein>
<evidence type="ECO:0000313" key="1">
    <source>
        <dbReference type="EMBL" id="KAL0175931.1"/>
    </source>
</evidence>
<dbReference type="Proteomes" id="UP001529510">
    <property type="component" value="Unassembled WGS sequence"/>
</dbReference>
<name>A0ABD0PQD0_CIRMR</name>
<feature type="non-terminal residue" evidence="1">
    <location>
        <position position="1"/>
    </location>
</feature>
<accession>A0ABD0PQD0</accession>
<organism evidence="1 2">
    <name type="scientific">Cirrhinus mrigala</name>
    <name type="common">Mrigala</name>
    <dbReference type="NCBI Taxonomy" id="683832"/>
    <lineage>
        <taxon>Eukaryota</taxon>
        <taxon>Metazoa</taxon>
        <taxon>Chordata</taxon>
        <taxon>Craniata</taxon>
        <taxon>Vertebrata</taxon>
        <taxon>Euteleostomi</taxon>
        <taxon>Actinopterygii</taxon>
        <taxon>Neopterygii</taxon>
        <taxon>Teleostei</taxon>
        <taxon>Ostariophysi</taxon>
        <taxon>Cypriniformes</taxon>
        <taxon>Cyprinidae</taxon>
        <taxon>Labeoninae</taxon>
        <taxon>Labeonini</taxon>
        <taxon>Cirrhinus</taxon>
    </lineage>
</organism>
<reference evidence="1 2" key="1">
    <citation type="submission" date="2024-05" db="EMBL/GenBank/DDBJ databases">
        <title>Genome sequencing and assembly of Indian major carp, Cirrhinus mrigala (Hamilton, 1822).</title>
        <authorList>
            <person name="Mohindra V."/>
            <person name="Chowdhury L.M."/>
            <person name="Lal K."/>
            <person name="Jena J.K."/>
        </authorList>
    </citation>
    <scope>NUCLEOTIDE SEQUENCE [LARGE SCALE GENOMIC DNA]</scope>
    <source>
        <strain evidence="1">CM1030</strain>
        <tissue evidence="1">Blood</tissue>
    </source>
</reference>